<keyword evidence="1" id="KW-0472">Membrane</keyword>
<evidence type="ECO:0000313" key="3">
    <source>
        <dbReference type="EMBL" id="KIK41614.1"/>
    </source>
</evidence>
<dbReference type="Pfam" id="PF20151">
    <property type="entry name" value="DUF6533"/>
    <property type="match status" value="1"/>
</dbReference>
<dbReference type="HOGENOM" id="CLU_1682191_0_0_1"/>
<evidence type="ECO:0000313" key="4">
    <source>
        <dbReference type="Proteomes" id="UP000054485"/>
    </source>
</evidence>
<feature type="domain" description="DUF6533" evidence="2">
    <location>
        <begin position="17"/>
        <end position="62"/>
    </location>
</feature>
<proteinExistence type="predicted"/>
<keyword evidence="1" id="KW-0812">Transmembrane</keyword>
<feature type="non-terminal residue" evidence="3">
    <location>
        <position position="157"/>
    </location>
</feature>
<feature type="transmembrane region" description="Helical" evidence="1">
    <location>
        <begin position="116"/>
        <end position="137"/>
    </location>
</feature>
<evidence type="ECO:0000256" key="1">
    <source>
        <dbReference type="SAM" id="Phobius"/>
    </source>
</evidence>
<feature type="transmembrane region" description="Helical" evidence="1">
    <location>
        <begin position="89"/>
        <end position="110"/>
    </location>
</feature>
<sequence length="157" mass="17812">MTSVTDSDVQQMLFCMYTVLAGNSILMYDHMATLPEEIVFIWRRPKALSAILFLLNRYVALLSNICGLVMDFVPVSSESCLKYALYRQLAILLQTAIVCIIMTIRIYALYDCSKRLLAWMGIVIVALAGLACARLVIFQATWKSCQELAAMKHFQKR</sequence>
<reference evidence="3 4" key="1">
    <citation type="submission" date="2014-04" db="EMBL/GenBank/DDBJ databases">
        <authorList>
            <consortium name="DOE Joint Genome Institute"/>
            <person name="Kuo A."/>
            <person name="Ruytinx J."/>
            <person name="Rineau F."/>
            <person name="Colpaert J."/>
            <person name="Kohler A."/>
            <person name="Nagy L.G."/>
            <person name="Floudas D."/>
            <person name="Copeland A."/>
            <person name="Barry K.W."/>
            <person name="Cichocki N."/>
            <person name="Veneault-Fourrey C."/>
            <person name="LaButti K."/>
            <person name="Lindquist E.A."/>
            <person name="Lipzen A."/>
            <person name="Lundell T."/>
            <person name="Morin E."/>
            <person name="Murat C."/>
            <person name="Sun H."/>
            <person name="Tunlid A."/>
            <person name="Henrissat B."/>
            <person name="Grigoriev I.V."/>
            <person name="Hibbett D.S."/>
            <person name="Martin F."/>
            <person name="Nordberg H.P."/>
            <person name="Cantor M.N."/>
            <person name="Hua S.X."/>
        </authorList>
    </citation>
    <scope>NUCLEOTIDE SEQUENCE [LARGE SCALE GENOMIC DNA]</scope>
    <source>
        <strain evidence="3 4">UH-Slu-Lm8-n1</strain>
    </source>
</reference>
<dbReference type="InParanoid" id="A0A0D0AUI9"/>
<dbReference type="OrthoDB" id="2686513at2759"/>
<keyword evidence="1" id="KW-1133">Transmembrane helix</keyword>
<gene>
    <name evidence="3" type="ORF">CY34DRAFT_805843</name>
</gene>
<dbReference type="AlphaFoldDB" id="A0A0D0AUI9"/>
<feature type="transmembrane region" description="Helical" evidence="1">
    <location>
        <begin position="12"/>
        <end position="28"/>
    </location>
</feature>
<keyword evidence="4" id="KW-1185">Reference proteome</keyword>
<reference evidence="4" key="2">
    <citation type="submission" date="2015-01" db="EMBL/GenBank/DDBJ databases">
        <title>Evolutionary Origins and Diversification of the Mycorrhizal Mutualists.</title>
        <authorList>
            <consortium name="DOE Joint Genome Institute"/>
            <consortium name="Mycorrhizal Genomics Consortium"/>
            <person name="Kohler A."/>
            <person name="Kuo A."/>
            <person name="Nagy L.G."/>
            <person name="Floudas D."/>
            <person name="Copeland A."/>
            <person name="Barry K.W."/>
            <person name="Cichocki N."/>
            <person name="Veneault-Fourrey C."/>
            <person name="LaButti K."/>
            <person name="Lindquist E.A."/>
            <person name="Lipzen A."/>
            <person name="Lundell T."/>
            <person name="Morin E."/>
            <person name="Murat C."/>
            <person name="Riley R."/>
            <person name="Ohm R."/>
            <person name="Sun H."/>
            <person name="Tunlid A."/>
            <person name="Henrissat B."/>
            <person name="Grigoriev I.V."/>
            <person name="Hibbett D.S."/>
            <person name="Martin F."/>
        </authorList>
    </citation>
    <scope>NUCLEOTIDE SEQUENCE [LARGE SCALE GENOMIC DNA]</scope>
    <source>
        <strain evidence="4">UH-Slu-Lm8-n1</strain>
    </source>
</reference>
<feature type="transmembrane region" description="Helical" evidence="1">
    <location>
        <begin position="48"/>
        <end position="69"/>
    </location>
</feature>
<evidence type="ECO:0000259" key="2">
    <source>
        <dbReference type="Pfam" id="PF20151"/>
    </source>
</evidence>
<organism evidence="3 4">
    <name type="scientific">Suillus luteus UH-Slu-Lm8-n1</name>
    <dbReference type="NCBI Taxonomy" id="930992"/>
    <lineage>
        <taxon>Eukaryota</taxon>
        <taxon>Fungi</taxon>
        <taxon>Dikarya</taxon>
        <taxon>Basidiomycota</taxon>
        <taxon>Agaricomycotina</taxon>
        <taxon>Agaricomycetes</taxon>
        <taxon>Agaricomycetidae</taxon>
        <taxon>Boletales</taxon>
        <taxon>Suillineae</taxon>
        <taxon>Suillaceae</taxon>
        <taxon>Suillus</taxon>
    </lineage>
</organism>
<protein>
    <recommendedName>
        <fullName evidence="2">DUF6533 domain-containing protein</fullName>
    </recommendedName>
</protein>
<dbReference type="Proteomes" id="UP000054485">
    <property type="component" value="Unassembled WGS sequence"/>
</dbReference>
<dbReference type="STRING" id="930992.A0A0D0AUI9"/>
<name>A0A0D0AUI9_9AGAM</name>
<dbReference type="InterPro" id="IPR045340">
    <property type="entry name" value="DUF6533"/>
</dbReference>
<dbReference type="EMBL" id="KN835263">
    <property type="protein sequence ID" value="KIK41614.1"/>
    <property type="molecule type" value="Genomic_DNA"/>
</dbReference>
<accession>A0A0D0AUI9</accession>